<feature type="signal peptide" evidence="1">
    <location>
        <begin position="1"/>
        <end position="15"/>
    </location>
</feature>
<dbReference type="Proteomes" id="UP000664521">
    <property type="component" value="Unassembled WGS sequence"/>
</dbReference>
<evidence type="ECO:0000256" key="1">
    <source>
        <dbReference type="SAM" id="SignalP"/>
    </source>
</evidence>
<sequence>MLSTLLLALAAVAAAAPSNLAPRQQSFSASFTQYSGCGPSVACGLTGGFTAAVSQNLFGVGPGAGAGPACGTCYSLSSNQPGTAPITVKITDLCPADGNPLCAQQGLSGTNSAGANVNFDLCADSGAAAAFFGSSGTTFVTGMAVQVGC</sequence>
<reference evidence="2" key="1">
    <citation type="submission" date="2021-03" db="EMBL/GenBank/DDBJ databases">
        <authorList>
            <person name="Tagirdzhanova G."/>
        </authorList>
    </citation>
    <scope>NUCLEOTIDE SEQUENCE</scope>
</reference>
<proteinExistence type="predicted"/>
<feature type="chain" id="PRO_5034725383" description="Expansin-like EG45 domain-containing protein" evidence="1">
    <location>
        <begin position="16"/>
        <end position="149"/>
    </location>
</feature>
<evidence type="ECO:0008006" key="4">
    <source>
        <dbReference type="Google" id="ProtNLM"/>
    </source>
</evidence>
<evidence type="ECO:0000313" key="3">
    <source>
        <dbReference type="Proteomes" id="UP000664521"/>
    </source>
</evidence>
<dbReference type="AlphaFoldDB" id="A0A8H3FRV5"/>
<dbReference type="SUPFAM" id="SSF50685">
    <property type="entry name" value="Barwin-like endoglucanases"/>
    <property type="match status" value="1"/>
</dbReference>
<accession>A0A8H3FRV5</accession>
<dbReference type="Gene3D" id="2.40.40.10">
    <property type="entry name" value="RlpA-like domain"/>
    <property type="match status" value="1"/>
</dbReference>
<dbReference type="InterPro" id="IPR036908">
    <property type="entry name" value="RlpA-like_sf"/>
</dbReference>
<keyword evidence="1" id="KW-0732">Signal</keyword>
<comment type="caution">
    <text evidence="2">The sequence shown here is derived from an EMBL/GenBank/DDBJ whole genome shotgun (WGS) entry which is preliminary data.</text>
</comment>
<keyword evidence="3" id="KW-1185">Reference proteome</keyword>
<evidence type="ECO:0000313" key="2">
    <source>
        <dbReference type="EMBL" id="CAF9926151.1"/>
    </source>
</evidence>
<protein>
    <recommendedName>
        <fullName evidence="4">Expansin-like EG45 domain-containing protein</fullName>
    </recommendedName>
</protein>
<organism evidence="2 3">
    <name type="scientific">Heterodermia speciosa</name>
    <dbReference type="NCBI Taxonomy" id="116794"/>
    <lineage>
        <taxon>Eukaryota</taxon>
        <taxon>Fungi</taxon>
        <taxon>Dikarya</taxon>
        <taxon>Ascomycota</taxon>
        <taxon>Pezizomycotina</taxon>
        <taxon>Lecanoromycetes</taxon>
        <taxon>OSLEUM clade</taxon>
        <taxon>Lecanoromycetidae</taxon>
        <taxon>Caliciales</taxon>
        <taxon>Physciaceae</taxon>
        <taxon>Heterodermia</taxon>
    </lineage>
</organism>
<gene>
    <name evidence="2" type="ORF">HETSPECPRED_006274</name>
</gene>
<dbReference type="EMBL" id="CAJPDS010000040">
    <property type="protein sequence ID" value="CAF9926151.1"/>
    <property type="molecule type" value="Genomic_DNA"/>
</dbReference>
<dbReference type="Pfam" id="PF22514">
    <property type="entry name" value="EXPB1_D1"/>
    <property type="match status" value="1"/>
</dbReference>
<name>A0A8H3FRV5_9LECA</name>
<dbReference type="OrthoDB" id="5823761at2759"/>